<feature type="transmembrane region" description="Helical" evidence="1">
    <location>
        <begin position="119"/>
        <end position="138"/>
    </location>
</feature>
<feature type="transmembrane region" description="Helical" evidence="1">
    <location>
        <begin position="171"/>
        <end position="189"/>
    </location>
</feature>
<name>A0A432XYX1_9GAMM</name>
<proteinExistence type="predicted"/>
<dbReference type="AlphaFoldDB" id="A0A432XYX1"/>
<evidence type="ECO:0000256" key="1">
    <source>
        <dbReference type="SAM" id="Phobius"/>
    </source>
</evidence>
<evidence type="ECO:0000313" key="3">
    <source>
        <dbReference type="Proteomes" id="UP000287198"/>
    </source>
</evidence>
<keyword evidence="1" id="KW-0472">Membrane</keyword>
<accession>A0A432XYX1</accession>
<evidence type="ECO:0000313" key="2">
    <source>
        <dbReference type="EMBL" id="RUO53916.1"/>
    </source>
</evidence>
<dbReference type="RefSeq" id="WP_126760863.1">
    <property type="nucleotide sequence ID" value="NZ_JBHLTZ010000004.1"/>
</dbReference>
<feature type="transmembrane region" description="Helical" evidence="1">
    <location>
        <begin position="345"/>
        <end position="362"/>
    </location>
</feature>
<gene>
    <name evidence="2" type="ORF">CWI69_00290</name>
</gene>
<reference evidence="3" key="1">
    <citation type="journal article" date="2018" name="Front. Microbiol.">
        <title>Genome-Based Analysis Reveals the Taxonomy and Diversity of the Family Idiomarinaceae.</title>
        <authorList>
            <person name="Liu Y."/>
            <person name="Lai Q."/>
            <person name="Shao Z."/>
        </authorList>
    </citation>
    <scope>NUCLEOTIDE SEQUENCE [LARGE SCALE GENOMIC DNA]</scope>
    <source>
        <strain evidence="3">BH195</strain>
    </source>
</reference>
<feature type="transmembrane region" description="Helical" evidence="1">
    <location>
        <begin position="313"/>
        <end position="333"/>
    </location>
</feature>
<feature type="transmembrane region" description="Helical" evidence="1">
    <location>
        <begin position="30"/>
        <end position="51"/>
    </location>
</feature>
<keyword evidence="1" id="KW-1133">Transmembrane helix</keyword>
<feature type="transmembrane region" description="Helical" evidence="1">
    <location>
        <begin position="201"/>
        <end position="229"/>
    </location>
</feature>
<feature type="transmembrane region" description="Helical" evidence="1">
    <location>
        <begin position="58"/>
        <end position="79"/>
    </location>
</feature>
<dbReference type="EMBL" id="PIPW01000001">
    <property type="protein sequence ID" value="RUO53916.1"/>
    <property type="molecule type" value="Genomic_DNA"/>
</dbReference>
<sequence length="397" mass="45199">MNIKNIILLLVALVLPLATPQPIISEVFNVFLFIGLVVVYLAVMLSSTRILKRENNSFMFIIFLGASWMLMSLTINAVITDYEFSVFWAVLKILIWLTTIPLLLGFAKQNWETFLPISLRILQLVVVVISLGLYLSLINSDVSRFFAGNYGLSYAEISAMLQYYNDRPSSFLGNPNFLGVFSAFCFIVLSMSEANKQKLNVLLLSFLICNILLSRSRTALIILMVFIILNLFYNITHLRKGSGLGFLFLFIMITFAFFTLNSTDIYISRYISNINLAGREQIWFKLIEEISALEILLGSYGNYQDGITLDSDYLFVLYFSGFIGVFLLCLMYVRILMSVRFAREVVFFMIPMLTASLALSLISTTKMFLPTLILLTISFCLAFKRINCSRIESEVLQ</sequence>
<feature type="transmembrane region" description="Helical" evidence="1">
    <location>
        <begin position="85"/>
        <end position="107"/>
    </location>
</feature>
<protein>
    <submittedName>
        <fullName evidence="2">Uncharacterized protein</fullName>
    </submittedName>
</protein>
<comment type="caution">
    <text evidence="2">The sequence shown here is derived from an EMBL/GenBank/DDBJ whole genome shotgun (WGS) entry which is preliminary data.</text>
</comment>
<feature type="transmembrane region" description="Helical" evidence="1">
    <location>
        <begin position="368"/>
        <end position="386"/>
    </location>
</feature>
<dbReference type="Proteomes" id="UP000287198">
    <property type="component" value="Unassembled WGS sequence"/>
</dbReference>
<feature type="transmembrane region" description="Helical" evidence="1">
    <location>
        <begin position="241"/>
        <end position="261"/>
    </location>
</feature>
<keyword evidence="3" id="KW-1185">Reference proteome</keyword>
<organism evidence="2 3">
    <name type="scientific">Pseudidiomarina halophila</name>
    <dbReference type="NCBI Taxonomy" id="1449799"/>
    <lineage>
        <taxon>Bacteria</taxon>
        <taxon>Pseudomonadati</taxon>
        <taxon>Pseudomonadota</taxon>
        <taxon>Gammaproteobacteria</taxon>
        <taxon>Alteromonadales</taxon>
        <taxon>Idiomarinaceae</taxon>
        <taxon>Pseudidiomarina</taxon>
    </lineage>
</organism>
<keyword evidence="1" id="KW-0812">Transmembrane</keyword>